<dbReference type="InterPro" id="IPR023352">
    <property type="entry name" value="MAPEG-like_dom_sf"/>
</dbReference>
<feature type="transmembrane region" description="Helical" evidence="5">
    <location>
        <begin position="6"/>
        <end position="26"/>
    </location>
</feature>
<organism evidence="6 7">
    <name type="scientific">Hylemonella gracilis</name>
    <dbReference type="NCBI Taxonomy" id="80880"/>
    <lineage>
        <taxon>Bacteria</taxon>
        <taxon>Pseudomonadati</taxon>
        <taxon>Pseudomonadota</taxon>
        <taxon>Betaproteobacteria</taxon>
        <taxon>Burkholderiales</taxon>
        <taxon>Comamonadaceae</taxon>
        <taxon>Hylemonella</taxon>
    </lineage>
</organism>
<keyword evidence="4 5" id="KW-0472">Membrane</keyword>
<dbReference type="RefSeq" id="WP_131281888.1">
    <property type="nucleotide sequence ID" value="NZ_CP031395.1"/>
</dbReference>
<evidence type="ECO:0008006" key="8">
    <source>
        <dbReference type="Google" id="ProtNLM"/>
    </source>
</evidence>
<dbReference type="GO" id="GO:0016020">
    <property type="term" value="C:membrane"/>
    <property type="evidence" value="ECO:0007669"/>
    <property type="project" value="UniProtKB-SubCell"/>
</dbReference>
<dbReference type="AlphaFoldDB" id="A0A4P6ULU5"/>
<keyword evidence="2 5" id="KW-0812">Transmembrane</keyword>
<evidence type="ECO:0000256" key="2">
    <source>
        <dbReference type="ARBA" id="ARBA00022692"/>
    </source>
</evidence>
<dbReference type="Pfam" id="PF01124">
    <property type="entry name" value="MAPEG"/>
    <property type="match status" value="1"/>
</dbReference>
<evidence type="ECO:0000313" key="6">
    <source>
        <dbReference type="EMBL" id="QBK06182.1"/>
    </source>
</evidence>
<reference evidence="6 7" key="1">
    <citation type="submission" date="2018-07" db="EMBL/GenBank/DDBJ databases">
        <title>Exploring interactions and the metabolic potential of the ultra-small soil bacteria Hylemonella gracilis.</title>
        <authorList>
            <person name="Tyc O."/>
            <person name="Kulkarni P."/>
            <person name="Gawehns F."/>
            <person name="Hundscheid M."/>
            <person name="Zweers H."/>
            <person name="Garbeva P."/>
        </authorList>
    </citation>
    <scope>NUCLEOTIDE SEQUENCE [LARGE SCALE GENOMIC DNA]</scope>
    <source>
        <strain evidence="6 7">NS1</strain>
    </source>
</reference>
<dbReference type="EMBL" id="CP031395">
    <property type="protein sequence ID" value="QBK06182.1"/>
    <property type="molecule type" value="Genomic_DNA"/>
</dbReference>
<feature type="transmembrane region" description="Helical" evidence="5">
    <location>
        <begin position="109"/>
        <end position="127"/>
    </location>
</feature>
<feature type="transmembrane region" description="Helical" evidence="5">
    <location>
        <begin position="76"/>
        <end position="97"/>
    </location>
</feature>
<dbReference type="OrthoDB" id="8537976at2"/>
<evidence type="ECO:0000256" key="3">
    <source>
        <dbReference type="ARBA" id="ARBA00022989"/>
    </source>
</evidence>
<dbReference type="PANTHER" id="PTHR35814">
    <property type="match status" value="1"/>
</dbReference>
<dbReference type="Proteomes" id="UP000292939">
    <property type="component" value="Chromosome"/>
</dbReference>
<proteinExistence type="predicted"/>
<dbReference type="PANTHER" id="PTHR35814:SF1">
    <property type="entry name" value="GLUTATHIONE S-TRANSFERASE-RELATED"/>
    <property type="match status" value="1"/>
</dbReference>
<evidence type="ECO:0000256" key="1">
    <source>
        <dbReference type="ARBA" id="ARBA00004370"/>
    </source>
</evidence>
<comment type="subcellular location">
    <subcellularLocation>
        <location evidence="1">Membrane</location>
    </subcellularLocation>
</comment>
<protein>
    <recommendedName>
        <fullName evidence="8">MAPEG family protein</fullName>
    </recommendedName>
</protein>
<evidence type="ECO:0000313" key="7">
    <source>
        <dbReference type="Proteomes" id="UP000292939"/>
    </source>
</evidence>
<evidence type="ECO:0000256" key="5">
    <source>
        <dbReference type="SAM" id="Phobius"/>
    </source>
</evidence>
<evidence type="ECO:0000256" key="4">
    <source>
        <dbReference type="ARBA" id="ARBA00023136"/>
    </source>
</evidence>
<dbReference type="KEGG" id="hgr:DW355_16985"/>
<sequence length="128" mass="14053">MTIPTTVFFIGLFALIQVPLTVMVGYRRVQTNIQFLDGGDQTLLRRMRAHANYTENVPIVLLAMAGAELAQAPQWLLMAGGISLLVGRLMHAAILVLKGWGLPRALGMILTFLPMLAFGGWCVARAFR</sequence>
<dbReference type="Gene3D" id="1.20.120.550">
    <property type="entry name" value="Membrane associated eicosanoid/glutathione metabolism-like domain"/>
    <property type="match status" value="1"/>
</dbReference>
<accession>A0A4P6ULU5</accession>
<dbReference type="InterPro" id="IPR001129">
    <property type="entry name" value="Membr-assoc_MAPEG"/>
</dbReference>
<keyword evidence="3 5" id="KW-1133">Transmembrane helix</keyword>
<gene>
    <name evidence="6" type="ORF">DW355_16985</name>
</gene>
<dbReference type="SUPFAM" id="SSF161084">
    <property type="entry name" value="MAPEG domain-like"/>
    <property type="match status" value="1"/>
</dbReference>
<name>A0A4P6ULU5_9BURK</name>